<name>A0A937FWB9_9BACT</name>
<dbReference type="Gene3D" id="1.20.1440.20">
    <property type="entry name" value="LemA-like domain"/>
    <property type="match status" value="1"/>
</dbReference>
<dbReference type="GO" id="GO:0016020">
    <property type="term" value="C:membrane"/>
    <property type="evidence" value="ECO:0007669"/>
    <property type="project" value="UniProtKB-SubCell"/>
</dbReference>
<dbReference type="EMBL" id="JAEUGD010000023">
    <property type="protein sequence ID" value="MBL6446218.1"/>
    <property type="molecule type" value="Genomic_DNA"/>
</dbReference>
<gene>
    <name evidence="7" type="ORF">JMN32_07855</name>
</gene>
<dbReference type="RefSeq" id="WP_202855758.1">
    <property type="nucleotide sequence ID" value="NZ_JAEUGD010000023.1"/>
</dbReference>
<dbReference type="PANTHER" id="PTHR34478:SF2">
    <property type="entry name" value="MEMBRANE PROTEIN"/>
    <property type="match status" value="1"/>
</dbReference>
<keyword evidence="5 6" id="KW-0472">Membrane</keyword>
<evidence type="ECO:0000256" key="5">
    <source>
        <dbReference type="ARBA" id="ARBA00023136"/>
    </source>
</evidence>
<feature type="transmembrane region" description="Helical" evidence="6">
    <location>
        <begin position="7"/>
        <end position="24"/>
    </location>
</feature>
<dbReference type="Pfam" id="PF04011">
    <property type="entry name" value="LemA"/>
    <property type="match status" value="1"/>
</dbReference>
<evidence type="ECO:0000256" key="1">
    <source>
        <dbReference type="ARBA" id="ARBA00004167"/>
    </source>
</evidence>
<evidence type="ECO:0000256" key="4">
    <source>
        <dbReference type="ARBA" id="ARBA00022989"/>
    </source>
</evidence>
<sequence length="191" mass="21494">MKKYIPWIIIVIVVIWVFSSYNGLVGKAESTEAAWAQVENVYQRRADLIPNLVNTVKGAAEFEKSTLNEVIEARAKATSINVDPSNLSPESIQKFQEAQEGLSSALSRLMVVIERYPELKATQNFSQLQAQLEGTENRIAVERRRFNEVVKKYNTSIRTFPGVVVANIFGFDRKGYFEAESGADEAPEVKF</sequence>
<evidence type="ECO:0000256" key="6">
    <source>
        <dbReference type="SAM" id="Phobius"/>
    </source>
</evidence>
<keyword evidence="3 6" id="KW-0812">Transmembrane</keyword>
<dbReference type="InterPro" id="IPR023353">
    <property type="entry name" value="LemA-like_dom_sf"/>
</dbReference>
<evidence type="ECO:0000256" key="2">
    <source>
        <dbReference type="ARBA" id="ARBA00008854"/>
    </source>
</evidence>
<keyword evidence="8" id="KW-1185">Reference proteome</keyword>
<evidence type="ECO:0000313" key="8">
    <source>
        <dbReference type="Proteomes" id="UP000614216"/>
    </source>
</evidence>
<dbReference type="AlphaFoldDB" id="A0A937FWB9"/>
<evidence type="ECO:0000256" key="3">
    <source>
        <dbReference type="ARBA" id="ARBA00022692"/>
    </source>
</evidence>
<organism evidence="7 8">
    <name type="scientific">Fulvivirga marina</name>
    <dbReference type="NCBI Taxonomy" id="2494733"/>
    <lineage>
        <taxon>Bacteria</taxon>
        <taxon>Pseudomonadati</taxon>
        <taxon>Bacteroidota</taxon>
        <taxon>Cytophagia</taxon>
        <taxon>Cytophagales</taxon>
        <taxon>Fulvivirgaceae</taxon>
        <taxon>Fulvivirga</taxon>
    </lineage>
</organism>
<evidence type="ECO:0000313" key="7">
    <source>
        <dbReference type="EMBL" id="MBL6446218.1"/>
    </source>
</evidence>
<comment type="subcellular location">
    <subcellularLocation>
        <location evidence="1">Membrane</location>
        <topology evidence="1">Single-pass membrane protein</topology>
    </subcellularLocation>
</comment>
<keyword evidence="4 6" id="KW-1133">Transmembrane helix</keyword>
<reference evidence="7" key="1">
    <citation type="submission" date="2021-01" db="EMBL/GenBank/DDBJ databases">
        <title>Fulvivirga kasyanovii gen. nov., sp nov., a novel member of the phylum Bacteroidetes isolated from seawater in a mussel farm.</title>
        <authorList>
            <person name="Zhao L.-H."/>
            <person name="Wang Z.-J."/>
        </authorList>
    </citation>
    <scope>NUCLEOTIDE SEQUENCE</scope>
    <source>
        <strain evidence="7">29W222</strain>
    </source>
</reference>
<dbReference type="Proteomes" id="UP000614216">
    <property type="component" value="Unassembled WGS sequence"/>
</dbReference>
<dbReference type="InterPro" id="IPR007156">
    <property type="entry name" value="MamQ_LemA"/>
</dbReference>
<comment type="caution">
    <text evidence="7">The sequence shown here is derived from an EMBL/GenBank/DDBJ whole genome shotgun (WGS) entry which is preliminary data.</text>
</comment>
<protein>
    <submittedName>
        <fullName evidence="7">LemA family protein</fullName>
    </submittedName>
</protein>
<proteinExistence type="inferred from homology"/>
<comment type="similarity">
    <text evidence="2">Belongs to the LemA family.</text>
</comment>
<dbReference type="PANTHER" id="PTHR34478">
    <property type="entry name" value="PROTEIN LEMA"/>
    <property type="match status" value="1"/>
</dbReference>
<dbReference type="SUPFAM" id="SSF140478">
    <property type="entry name" value="LemA-like"/>
    <property type="match status" value="1"/>
</dbReference>
<accession>A0A937FWB9</accession>